<protein>
    <submittedName>
        <fullName evidence="2">Uncharacterized protein</fullName>
    </submittedName>
</protein>
<reference evidence="2" key="1">
    <citation type="submission" date="2018-02" db="EMBL/GenBank/DDBJ databases">
        <title>Rhizophora mucronata_Transcriptome.</title>
        <authorList>
            <person name="Meera S.P."/>
            <person name="Sreeshan A."/>
            <person name="Augustine A."/>
        </authorList>
    </citation>
    <scope>NUCLEOTIDE SEQUENCE</scope>
    <source>
        <tissue evidence="2">Leaf</tissue>
    </source>
</reference>
<organism evidence="2">
    <name type="scientific">Rhizophora mucronata</name>
    <name type="common">Asiatic mangrove</name>
    <dbReference type="NCBI Taxonomy" id="61149"/>
    <lineage>
        <taxon>Eukaryota</taxon>
        <taxon>Viridiplantae</taxon>
        <taxon>Streptophyta</taxon>
        <taxon>Embryophyta</taxon>
        <taxon>Tracheophyta</taxon>
        <taxon>Spermatophyta</taxon>
        <taxon>Magnoliopsida</taxon>
        <taxon>eudicotyledons</taxon>
        <taxon>Gunneridae</taxon>
        <taxon>Pentapetalae</taxon>
        <taxon>rosids</taxon>
        <taxon>fabids</taxon>
        <taxon>Malpighiales</taxon>
        <taxon>Rhizophoraceae</taxon>
        <taxon>Rhizophora</taxon>
    </lineage>
</organism>
<keyword evidence="1" id="KW-0812">Transmembrane</keyword>
<dbReference type="AlphaFoldDB" id="A0A2P2P3N9"/>
<name>A0A2P2P3N9_RHIMU</name>
<proteinExistence type="predicted"/>
<keyword evidence="1" id="KW-0472">Membrane</keyword>
<sequence length="35" mass="4272">MMHMELENLKIAFEMMGYLEICFLVSSFMVLFEFF</sequence>
<dbReference type="EMBL" id="GGEC01068779">
    <property type="protein sequence ID" value="MBX49263.1"/>
    <property type="molecule type" value="Transcribed_RNA"/>
</dbReference>
<keyword evidence="1" id="KW-1133">Transmembrane helix</keyword>
<feature type="transmembrane region" description="Helical" evidence="1">
    <location>
        <begin position="12"/>
        <end position="32"/>
    </location>
</feature>
<evidence type="ECO:0000256" key="1">
    <source>
        <dbReference type="SAM" id="Phobius"/>
    </source>
</evidence>
<accession>A0A2P2P3N9</accession>
<evidence type="ECO:0000313" key="2">
    <source>
        <dbReference type="EMBL" id="MBX49263.1"/>
    </source>
</evidence>